<feature type="repeat" description="ANK" evidence="3">
    <location>
        <begin position="490"/>
        <end position="522"/>
    </location>
</feature>
<dbReference type="InParanoid" id="A0A0C3CHA4"/>
<feature type="repeat" description="ANK" evidence="3">
    <location>
        <begin position="590"/>
        <end position="622"/>
    </location>
</feature>
<dbReference type="EMBL" id="KN832880">
    <property type="protein sequence ID" value="KIM98373.1"/>
    <property type="molecule type" value="Genomic_DNA"/>
</dbReference>
<dbReference type="Gene3D" id="1.25.40.20">
    <property type="entry name" value="Ankyrin repeat-containing domain"/>
    <property type="match status" value="1"/>
</dbReference>
<keyword evidence="1" id="KW-0677">Repeat</keyword>
<dbReference type="STRING" id="913774.A0A0C3CHA4"/>
<reference evidence="4 5" key="1">
    <citation type="submission" date="2014-04" db="EMBL/GenBank/DDBJ databases">
        <authorList>
            <consortium name="DOE Joint Genome Institute"/>
            <person name="Kuo A."/>
            <person name="Martino E."/>
            <person name="Perotto S."/>
            <person name="Kohler A."/>
            <person name="Nagy L.G."/>
            <person name="Floudas D."/>
            <person name="Copeland A."/>
            <person name="Barry K.W."/>
            <person name="Cichocki N."/>
            <person name="Veneault-Fourrey C."/>
            <person name="LaButti K."/>
            <person name="Lindquist E.A."/>
            <person name="Lipzen A."/>
            <person name="Lundell T."/>
            <person name="Morin E."/>
            <person name="Murat C."/>
            <person name="Sun H."/>
            <person name="Tunlid A."/>
            <person name="Henrissat B."/>
            <person name="Grigoriev I.V."/>
            <person name="Hibbett D.S."/>
            <person name="Martin F."/>
            <person name="Nordberg H.P."/>
            <person name="Cantor M.N."/>
            <person name="Hua S.X."/>
        </authorList>
    </citation>
    <scope>NUCLEOTIDE SEQUENCE [LARGE SCALE GENOMIC DNA]</scope>
    <source>
        <strain evidence="4 5">Zn</strain>
    </source>
</reference>
<gene>
    <name evidence="4" type="ORF">OIDMADRAFT_181787</name>
</gene>
<evidence type="ECO:0000256" key="3">
    <source>
        <dbReference type="PROSITE-ProRule" id="PRU00023"/>
    </source>
</evidence>
<organism evidence="4 5">
    <name type="scientific">Oidiodendron maius (strain Zn)</name>
    <dbReference type="NCBI Taxonomy" id="913774"/>
    <lineage>
        <taxon>Eukaryota</taxon>
        <taxon>Fungi</taxon>
        <taxon>Dikarya</taxon>
        <taxon>Ascomycota</taxon>
        <taxon>Pezizomycotina</taxon>
        <taxon>Leotiomycetes</taxon>
        <taxon>Leotiomycetes incertae sedis</taxon>
        <taxon>Myxotrichaceae</taxon>
        <taxon>Oidiodendron</taxon>
    </lineage>
</organism>
<dbReference type="PROSITE" id="PS50088">
    <property type="entry name" value="ANK_REPEAT"/>
    <property type="match status" value="4"/>
</dbReference>
<feature type="repeat" description="ANK" evidence="3">
    <location>
        <begin position="523"/>
        <end position="555"/>
    </location>
</feature>
<keyword evidence="5" id="KW-1185">Reference proteome</keyword>
<reference evidence="5" key="2">
    <citation type="submission" date="2015-01" db="EMBL/GenBank/DDBJ databases">
        <title>Evolutionary Origins and Diversification of the Mycorrhizal Mutualists.</title>
        <authorList>
            <consortium name="DOE Joint Genome Institute"/>
            <consortium name="Mycorrhizal Genomics Consortium"/>
            <person name="Kohler A."/>
            <person name="Kuo A."/>
            <person name="Nagy L.G."/>
            <person name="Floudas D."/>
            <person name="Copeland A."/>
            <person name="Barry K.W."/>
            <person name="Cichocki N."/>
            <person name="Veneault-Fourrey C."/>
            <person name="LaButti K."/>
            <person name="Lindquist E.A."/>
            <person name="Lipzen A."/>
            <person name="Lundell T."/>
            <person name="Morin E."/>
            <person name="Murat C."/>
            <person name="Riley R."/>
            <person name="Ohm R."/>
            <person name="Sun H."/>
            <person name="Tunlid A."/>
            <person name="Henrissat B."/>
            <person name="Grigoriev I.V."/>
            <person name="Hibbett D.S."/>
            <person name="Martin F."/>
        </authorList>
    </citation>
    <scope>NUCLEOTIDE SEQUENCE [LARGE SCALE GENOMIC DNA]</scope>
    <source>
        <strain evidence="5">Zn</strain>
    </source>
</reference>
<feature type="repeat" description="ANK" evidence="3">
    <location>
        <begin position="384"/>
        <end position="416"/>
    </location>
</feature>
<dbReference type="OrthoDB" id="341259at2759"/>
<dbReference type="HOGENOM" id="CLU_010556_0_0_1"/>
<dbReference type="SMART" id="SM00248">
    <property type="entry name" value="ANK"/>
    <property type="match status" value="6"/>
</dbReference>
<dbReference type="Pfam" id="PF12796">
    <property type="entry name" value="Ank_2"/>
    <property type="match status" value="2"/>
</dbReference>
<accession>A0A0C3CHA4</accession>
<dbReference type="PANTHER" id="PTHR24198">
    <property type="entry name" value="ANKYRIN REPEAT AND PROTEIN KINASE DOMAIN-CONTAINING PROTEIN"/>
    <property type="match status" value="1"/>
</dbReference>
<dbReference type="PANTHER" id="PTHR24198:SF165">
    <property type="entry name" value="ANKYRIN REPEAT-CONTAINING PROTEIN-RELATED"/>
    <property type="match status" value="1"/>
</dbReference>
<dbReference type="AlphaFoldDB" id="A0A0C3CHA4"/>
<keyword evidence="2 3" id="KW-0040">ANK repeat</keyword>
<dbReference type="PROSITE" id="PS50297">
    <property type="entry name" value="ANK_REP_REGION"/>
    <property type="match status" value="3"/>
</dbReference>
<dbReference type="Pfam" id="PF00023">
    <property type="entry name" value="Ank"/>
    <property type="match status" value="1"/>
</dbReference>
<name>A0A0C3CHA4_OIDMZ</name>
<dbReference type="SUPFAM" id="SSF48403">
    <property type="entry name" value="Ankyrin repeat"/>
    <property type="match status" value="1"/>
</dbReference>
<evidence type="ECO:0000313" key="5">
    <source>
        <dbReference type="Proteomes" id="UP000054321"/>
    </source>
</evidence>
<sequence length="776" mass="86743">MDPLSITASVIAVVQLTATVGSGFRRLLAVRGATDQLLQLMNEVTDFDALIHDIYRIVEDHKNVPLDSAALSSLPKQCERAMKKLEELDALIQRCIREYPTSKGDPCQKLKKVAWLRTVDRMKSIQTEIRELRMQMSTTLASLLSIDMLHVRLILRDFSLLRSPPNQVDIARLTEVVNRFESLDGVAEQLQEVLTLLKPCPPGNTPSRIVPIAPDDPTEAESLVTRHISSAANPGTHLVSDSQTIRLTFTTYSTSKMVRPCTCNCHNPRTFQSFKLIQKAIGQLFMGYSGQLSHFRECKKCPCIKANDARVNFTYYFPAWFLARAFEIVFRSSELAGPNLTLRTYRVVPDESLLFHFARSGMIQEIQLLFADKLASPLDISSKTGRSALHFAADYGQEEVCNFLIKYGSDVYFEDKYFMSPFDIVWEKTVEQRPKTAAAAFGFTTQTYDVDLLMKRGLFPLHRVVLGISEVDIAAQLEASWPEINMPDFWGRTPLSWAAGRGDIATVKILLEWKADVTIADKGGWASLHHAARAEDPSCIEALLLAGAPMDARNTRGNTPLAVACSYRDSPEHILPFLRLGADVTSAMKDGYTPLAICVKLNHTMCAKVLIQYGASLDGIENRIAFPIHVAAAYNSHEALTWLLNITRNHSFLDCNGWSLLHHAASSGDITTLKILKLEHLGSLNPDLKTRDGQTPWEIFNKVRPENLNEEPETYQESLMAFEALIASLELYHDSTGSSPLSTLDEWHDALENRELGDSGREAKLNFGDSFQIMSC</sequence>
<evidence type="ECO:0000256" key="1">
    <source>
        <dbReference type="ARBA" id="ARBA00022737"/>
    </source>
</evidence>
<dbReference type="Proteomes" id="UP000054321">
    <property type="component" value="Unassembled WGS sequence"/>
</dbReference>
<protein>
    <submittedName>
        <fullName evidence="4">Uncharacterized protein</fullName>
    </submittedName>
</protein>
<evidence type="ECO:0000313" key="4">
    <source>
        <dbReference type="EMBL" id="KIM98373.1"/>
    </source>
</evidence>
<proteinExistence type="predicted"/>
<dbReference type="InterPro" id="IPR036770">
    <property type="entry name" value="Ankyrin_rpt-contain_sf"/>
</dbReference>
<evidence type="ECO:0000256" key="2">
    <source>
        <dbReference type="ARBA" id="ARBA00023043"/>
    </source>
</evidence>
<dbReference type="InterPro" id="IPR002110">
    <property type="entry name" value="Ankyrin_rpt"/>
</dbReference>